<comment type="caution">
    <text evidence="2">The sequence shown here is derived from an EMBL/GenBank/DDBJ whole genome shotgun (WGS) entry which is preliminary data.</text>
</comment>
<feature type="transmembrane region" description="Helical" evidence="1">
    <location>
        <begin position="62"/>
        <end position="93"/>
    </location>
</feature>
<organism evidence="2 3">
    <name type="scientific">Longispora fulva</name>
    <dbReference type="NCBI Taxonomy" id="619741"/>
    <lineage>
        <taxon>Bacteria</taxon>
        <taxon>Bacillati</taxon>
        <taxon>Actinomycetota</taxon>
        <taxon>Actinomycetes</taxon>
        <taxon>Micromonosporales</taxon>
        <taxon>Micromonosporaceae</taxon>
        <taxon>Longispora</taxon>
    </lineage>
</organism>
<feature type="transmembrane region" description="Helical" evidence="1">
    <location>
        <begin position="188"/>
        <end position="205"/>
    </location>
</feature>
<dbReference type="EMBL" id="JADOUF010000001">
    <property type="protein sequence ID" value="MBG6137193.1"/>
    <property type="molecule type" value="Genomic_DNA"/>
</dbReference>
<feature type="transmembrane region" description="Helical" evidence="1">
    <location>
        <begin position="269"/>
        <end position="289"/>
    </location>
</feature>
<keyword evidence="1" id="KW-0812">Transmembrane</keyword>
<keyword evidence="1" id="KW-0472">Membrane</keyword>
<protein>
    <recommendedName>
        <fullName evidence="4">Cytochrome C biogenesis protein transmembrane domain-containing protein</fullName>
    </recommendedName>
</protein>
<keyword evidence="1" id="KW-1133">Transmembrane helix</keyword>
<feature type="transmembrane region" description="Helical" evidence="1">
    <location>
        <begin position="21"/>
        <end position="42"/>
    </location>
</feature>
<feature type="transmembrane region" description="Helical" evidence="1">
    <location>
        <begin position="114"/>
        <end position="135"/>
    </location>
</feature>
<sequence length="307" mass="32173">MTRLIETTHDTPSVIPRHRGWLILLSVLAGLAVAVLWSAKLVDKEIGGTVMDTALGSDADAAISSGLAGIVFAFVSGLAGTFTACNVAAFSAVAPMLARDESVGTRLGTVLRPLGFVAIGAVVVSGVYGAIGALVGTGMPQLSAAKVGAVSARSVQAIVVFTVLGLIFVWLGLAAVKVLPDPLRRLSANGRMIFMGALIGAFLIGRPFGLFRKMFAYAATTHNPFYGASAFILQSLGNIVVMALIFLLLAYGTRGRFARWLVAVPSRAAAVTAGSFLVGGAFMIVYWGLRAGSKFGYWWFPQMPWNS</sequence>
<dbReference type="AlphaFoldDB" id="A0A8J7GB73"/>
<keyword evidence="3" id="KW-1185">Reference proteome</keyword>
<evidence type="ECO:0000313" key="3">
    <source>
        <dbReference type="Proteomes" id="UP000622552"/>
    </source>
</evidence>
<evidence type="ECO:0008006" key="4">
    <source>
        <dbReference type="Google" id="ProtNLM"/>
    </source>
</evidence>
<evidence type="ECO:0000256" key="1">
    <source>
        <dbReference type="SAM" id="Phobius"/>
    </source>
</evidence>
<reference evidence="2" key="1">
    <citation type="submission" date="2020-11" db="EMBL/GenBank/DDBJ databases">
        <title>Sequencing the genomes of 1000 actinobacteria strains.</title>
        <authorList>
            <person name="Klenk H.-P."/>
        </authorList>
    </citation>
    <scope>NUCLEOTIDE SEQUENCE</scope>
    <source>
        <strain evidence="2">DSM 45356</strain>
    </source>
</reference>
<gene>
    <name evidence="2" type="ORF">IW245_003387</name>
</gene>
<evidence type="ECO:0000313" key="2">
    <source>
        <dbReference type="EMBL" id="MBG6137193.1"/>
    </source>
</evidence>
<proteinExistence type="predicted"/>
<dbReference type="RefSeq" id="WP_197004082.1">
    <property type="nucleotide sequence ID" value="NZ_BONS01000022.1"/>
</dbReference>
<feature type="transmembrane region" description="Helical" evidence="1">
    <location>
        <begin position="225"/>
        <end position="249"/>
    </location>
</feature>
<accession>A0A8J7GB73</accession>
<feature type="transmembrane region" description="Helical" evidence="1">
    <location>
        <begin position="155"/>
        <end position="176"/>
    </location>
</feature>
<dbReference type="Proteomes" id="UP000622552">
    <property type="component" value="Unassembled WGS sequence"/>
</dbReference>
<name>A0A8J7GB73_9ACTN</name>